<name>A0A1G8FQ59_9SPHI</name>
<evidence type="ECO:0000313" key="1">
    <source>
        <dbReference type="EMBL" id="SDH84275.1"/>
    </source>
</evidence>
<evidence type="ECO:0000313" key="2">
    <source>
        <dbReference type="Proteomes" id="UP000199705"/>
    </source>
</evidence>
<keyword evidence="2" id="KW-1185">Reference proteome</keyword>
<dbReference type="STRING" id="551996.SAMN05192573_11327"/>
<protein>
    <submittedName>
        <fullName evidence="1">Uncharacterized protein</fullName>
    </submittedName>
</protein>
<accession>A0A1G8FQ59</accession>
<dbReference type="Proteomes" id="UP000199705">
    <property type="component" value="Unassembled WGS sequence"/>
</dbReference>
<dbReference type="EMBL" id="FNCG01000013">
    <property type="protein sequence ID" value="SDH84275.1"/>
    <property type="molecule type" value="Genomic_DNA"/>
</dbReference>
<dbReference type="OrthoDB" id="769806at2"/>
<gene>
    <name evidence="1" type="ORF">SAMN05192573_11327</name>
</gene>
<organism evidence="1 2">
    <name type="scientific">Mucilaginibacter gossypii</name>
    <dbReference type="NCBI Taxonomy" id="551996"/>
    <lineage>
        <taxon>Bacteria</taxon>
        <taxon>Pseudomonadati</taxon>
        <taxon>Bacteroidota</taxon>
        <taxon>Sphingobacteriia</taxon>
        <taxon>Sphingobacteriales</taxon>
        <taxon>Sphingobacteriaceae</taxon>
        <taxon>Mucilaginibacter</taxon>
    </lineage>
</organism>
<proteinExistence type="predicted"/>
<sequence length="127" mass="14653">MLTYSGGLITDFYIFVLMKIRNNKIWVVALFMTVFVIKMGISLAPVFLYLDNKTVSAVILQLEQESKTEKDSPEKDLVKEKKIFDEYDLHTINFITFIAETKVLHNQENALYKQVYHPVVPTPPPNA</sequence>
<dbReference type="AlphaFoldDB" id="A0A1G8FQ59"/>
<reference evidence="2" key="1">
    <citation type="submission" date="2016-10" db="EMBL/GenBank/DDBJ databases">
        <authorList>
            <person name="Varghese N."/>
            <person name="Submissions S."/>
        </authorList>
    </citation>
    <scope>NUCLEOTIDE SEQUENCE [LARGE SCALE GENOMIC DNA]</scope>
    <source>
        <strain evidence="2">Gh-67</strain>
    </source>
</reference>